<evidence type="ECO:0008006" key="3">
    <source>
        <dbReference type="Google" id="ProtNLM"/>
    </source>
</evidence>
<evidence type="ECO:0000313" key="2">
    <source>
        <dbReference type="Proteomes" id="UP000215137"/>
    </source>
</evidence>
<proteinExistence type="predicted"/>
<dbReference type="OrthoDB" id="2543069at2"/>
<dbReference type="KEGG" id="bko:CKF48_23320"/>
<sequence>MSPEVKVFSNGDEVSEFFHKNLWGKGAPTVEKFRDFLKNPVAIQPYKDCYNGLFKPILKSSNEDNNIGFFDYDLVKDPYLELGSKLLQSKSSHRGIKVGRNEKCPCASGKKYKKCCGK</sequence>
<dbReference type="Gene3D" id="3.10.450.50">
    <property type="match status" value="1"/>
</dbReference>
<evidence type="ECO:0000313" key="1">
    <source>
        <dbReference type="EMBL" id="ASV70266.1"/>
    </source>
</evidence>
<accession>A0A248TPY4</accession>
<dbReference type="EMBL" id="CP022984">
    <property type="protein sequence ID" value="ASV70266.1"/>
    <property type="molecule type" value="Genomic_DNA"/>
</dbReference>
<protein>
    <recommendedName>
        <fullName evidence="3">Preprotein translocase subunit SecA</fullName>
    </recommendedName>
</protein>
<dbReference type="Pfam" id="PF02810">
    <property type="entry name" value="SEC-C"/>
    <property type="match status" value="1"/>
</dbReference>
<keyword evidence="2" id="KW-1185">Reference proteome</keyword>
<geneLocation type="plasmid" evidence="2">
    <name>pbkbdgp4a</name>
</geneLocation>
<dbReference type="AlphaFoldDB" id="A0A248TPY4"/>
<dbReference type="InterPro" id="IPR004027">
    <property type="entry name" value="SEC_C_motif"/>
</dbReference>
<reference evidence="1 2" key="1">
    <citation type="submission" date="2017-08" db="EMBL/GenBank/DDBJ databases">
        <title>Complete Genome Sequence of Bacillus kochii Oregon-R-modENCODE STRAIN BDGP4, isolated from Drosophila melanogaster gut.</title>
        <authorList>
            <person name="Wan K.H."/>
            <person name="Yu C."/>
            <person name="Park S."/>
            <person name="Hammonds A.S."/>
            <person name="Booth B.W."/>
            <person name="Celniker S.E."/>
        </authorList>
    </citation>
    <scope>NUCLEOTIDE SEQUENCE [LARGE SCALE GENOMIC DNA]</scope>
    <source>
        <strain evidence="1 2">BDGP4</strain>
        <plasmid evidence="2">pbkbdgp4a</plasmid>
    </source>
</reference>
<keyword evidence="1" id="KW-0614">Plasmid</keyword>
<dbReference type="Proteomes" id="UP000215137">
    <property type="component" value="Plasmid pBkBDGP4A"/>
</dbReference>
<dbReference type="SUPFAM" id="SSF103642">
    <property type="entry name" value="Sec-C motif"/>
    <property type="match status" value="1"/>
</dbReference>
<name>A0A248TPY4_9BACI</name>
<gene>
    <name evidence="1" type="ORF">CKF48_23320</name>
</gene>
<organism evidence="1 2">
    <name type="scientific">Cytobacillus kochii</name>
    <dbReference type="NCBI Taxonomy" id="859143"/>
    <lineage>
        <taxon>Bacteria</taxon>
        <taxon>Bacillati</taxon>
        <taxon>Bacillota</taxon>
        <taxon>Bacilli</taxon>
        <taxon>Bacillales</taxon>
        <taxon>Bacillaceae</taxon>
        <taxon>Cytobacillus</taxon>
    </lineage>
</organism>